<protein>
    <submittedName>
        <fullName evidence="2">Uncharacterized conserved protein YgiB, involved in bioifilm formation, UPF0441/DUF1190 family</fullName>
    </submittedName>
</protein>
<keyword evidence="3" id="KW-1185">Reference proteome</keyword>
<feature type="compositionally biased region" description="Low complexity" evidence="1">
    <location>
        <begin position="254"/>
        <end position="265"/>
    </location>
</feature>
<dbReference type="STRING" id="861298.SAMN04488136_10978"/>
<proteinExistence type="predicted"/>
<dbReference type="Pfam" id="PF06693">
    <property type="entry name" value="DUF1190"/>
    <property type="match status" value="1"/>
</dbReference>
<feature type="compositionally biased region" description="Polar residues" evidence="1">
    <location>
        <begin position="269"/>
        <end position="279"/>
    </location>
</feature>
<evidence type="ECO:0000313" key="2">
    <source>
        <dbReference type="EMBL" id="SDH14544.1"/>
    </source>
</evidence>
<dbReference type="PROSITE" id="PS51257">
    <property type="entry name" value="PROKAR_LIPOPROTEIN"/>
    <property type="match status" value="1"/>
</dbReference>
<dbReference type="Proteomes" id="UP000198854">
    <property type="component" value="Unassembled WGS sequence"/>
</dbReference>
<dbReference type="AlphaFoldDB" id="A0A1G8A0T6"/>
<feature type="compositionally biased region" description="Low complexity" evidence="1">
    <location>
        <begin position="285"/>
        <end position="295"/>
    </location>
</feature>
<reference evidence="2 3" key="1">
    <citation type="submission" date="2016-10" db="EMBL/GenBank/DDBJ databases">
        <authorList>
            <person name="de Groot N.N."/>
        </authorList>
    </citation>
    <scope>NUCLEOTIDE SEQUENCE [LARGE SCALE GENOMIC DNA]</scope>
    <source>
        <strain evidence="2 3">CGMCC 1.10228</strain>
    </source>
</reference>
<name>A0A1G8A0T6_9VIBR</name>
<evidence type="ECO:0000256" key="1">
    <source>
        <dbReference type="SAM" id="MobiDB-lite"/>
    </source>
</evidence>
<gene>
    <name evidence="2" type="ORF">SAMN04488136_10978</name>
</gene>
<accession>A0A1G8A0T6</accession>
<organism evidence="2 3">
    <name type="scientific">Vibrio xiamenensis</name>
    <dbReference type="NCBI Taxonomy" id="861298"/>
    <lineage>
        <taxon>Bacteria</taxon>
        <taxon>Pseudomonadati</taxon>
        <taxon>Pseudomonadota</taxon>
        <taxon>Gammaproteobacteria</taxon>
        <taxon>Vibrionales</taxon>
        <taxon>Vibrionaceae</taxon>
        <taxon>Vibrio</taxon>
    </lineage>
</organism>
<feature type="region of interest" description="Disordered" evidence="1">
    <location>
        <begin position="254"/>
        <end position="298"/>
    </location>
</feature>
<sequence length="320" mass="36502">MIGDKMPIVAFIGIGVTTLSGCNEHYDYTAYTKLSTCADDYDEEYCQYQFERAKETSISTAMKYKMERDCQQDYGDLCYQQYGLWIPKFTGILTKSAHWEENAIAHYKGKSLINQFAKDRPATPLFTSSNSKSSHYGYLFTAKGKIIDRYKGSDGKGYYAYGSLASFKKEDLNIYQSYLPVSDFYTTNPMGIRYQYFYYIPTTEPLTREEQHKAFNQGYYVSVEHADRKLMEQINKPYNKKWGLEFGHLTPTSATARTTSANPSRFEGGSSNSQPQGSFLGNADSSLSPSSFPKSRLNDSQVKIFKTYKEPLKTKNHPSN</sequence>
<dbReference type="EMBL" id="FNDD01000009">
    <property type="protein sequence ID" value="SDH14544.1"/>
    <property type="molecule type" value="Genomic_DNA"/>
</dbReference>
<evidence type="ECO:0000313" key="3">
    <source>
        <dbReference type="Proteomes" id="UP000198854"/>
    </source>
</evidence>
<dbReference type="InterPro" id="IPR009576">
    <property type="entry name" value="Biofilm_formation_YgiB"/>
</dbReference>